<dbReference type="Pfam" id="PF00083">
    <property type="entry name" value="Sugar_tr"/>
    <property type="match status" value="1"/>
</dbReference>
<dbReference type="InterPro" id="IPR005829">
    <property type="entry name" value="Sugar_transporter_CS"/>
</dbReference>
<feature type="transmembrane region" description="Helical" evidence="10">
    <location>
        <begin position="94"/>
        <end position="112"/>
    </location>
</feature>
<feature type="transmembrane region" description="Helical" evidence="10">
    <location>
        <begin position="323"/>
        <end position="344"/>
    </location>
</feature>
<dbReference type="FunFam" id="1.20.1250.20:FF:000025">
    <property type="entry name" value="probable polyol transporter 4"/>
    <property type="match status" value="1"/>
</dbReference>
<reference evidence="12" key="1">
    <citation type="submission" date="2007-09" db="EMBL/GenBank/DDBJ databases">
        <title>Characterization of Lotus japonicus polyol transporter gene family.</title>
        <authorList>
            <person name="Kalliampakou K.I."/>
            <person name="Efrose R.C."/>
            <person name="Dimou M."/>
            <person name="Stedel C."/>
            <person name="Flemetakis E."/>
            <person name="Katinakis P."/>
        </authorList>
    </citation>
    <scope>NUCLEOTIDE SEQUENCE</scope>
    <source>
        <tissue evidence="12">Root nodule</tissue>
    </source>
</reference>
<feature type="transmembrane region" description="Helical" evidence="10">
    <location>
        <begin position="152"/>
        <end position="170"/>
    </location>
</feature>
<dbReference type="GO" id="GO:0016020">
    <property type="term" value="C:membrane"/>
    <property type="evidence" value="ECO:0007669"/>
    <property type="project" value="UniProtKB-SubCell"/>
</dbReference>
<dbReference type="SUPFAM" id="SSF103473">
    <property type="entry name" value="MFS general substrate transporter"/>
    <property type="match status" value="1"/>
</dbReference>
<dbReference type="InterPro" id="IPR003663">
    <property type="entry name" value="Sugar/inositol_transpt"/>
</dbReference>
<proteinExistence type="evidence at transcript level"/>
<evidence type="ECO:0000313" key="12">
    <source>
        <dbReference type="EMBL" id="CAJ29290.2"/>
    </source>
</evidence>
<evidence type="ECO:0000256" key="10">
    <source>
        <dbReference type="SAM" id="Phobius"/>
    </source>
</evidence>
<evidence type="ECO:0000256" key="9">
    <source>
        <dbReference type="RuleBase" id="RU003346"/>
    </source>
</evidence>
<dbReference type="AlphaFoldDB" id="Q1XF08"/>
<dbReference type="GO" id="GO:0015144">
    <property type="term" value="F:carbohydrate transmembrane transporter activity"/>
    <property type="evidence" value="ECO:0007669"/>
    <property type="project" value="InterPro"/>
</dbReference>
<comment type="similarity">
    <text evidence="2 9">Belongs to the major facilitator superfamily. Sugar transporter (TC 2.A.1.1) family.</text>
</comment>
<keyword evidence="3 9" id="KW-0813">Transport</keyword>
<sequence length="501" mass="54768">MSMEEKKIENGSGDFGDSHKRLNMYACASVVAASVIFALYGYVMAVMTGVLLFIKEDLQLSDLQVQFSVGLLHMSALPACMTAGRIVDYIGRRYTIILTAIIFLVGSVLMGYGPSYPILMIGLSISGIGLGFSLIVAPVYCAEISPPSHRGFLTSFLEVSTNAGIALGYVSNYFFGKLSIRLGWRLMLVVHAVPSLALVALMLNWVESPRWLVMQGRVGEARKVLLLVSNTKEEAEQRLKEIKVAVGIDEKCTQDIVQVPNRTRNGGGAFREMFCKPTPPVRRILIAAVGVHAFQQLSGVGAILLYCPRIFETIGVTDQSKMLLATVGMGLSKLVFAVMSVFLLDRVGRRLLLLISSGVMAVSLLGLGSVLTLVENSNRENLGWALGFAIVATYTYVAFMTIGSGPVTWVYSSEILPLRLRAQGLSICVAVNRIIDMTMATSFISIYKMMTMGGTFFMLAGINVVAWSFYYFFLPETKGRSLEDMETIFGKRFKPNCNNGA</sequence>
<dbReference type="PROSITE" id="PS50850">
    <property type="entry name" value="MFS"/>
    <property type="match status" value="1"/>
</dbReference>
<feature type="transmembrane region" description="Helical" evidence="10">
    <location>
        <begin position="351"/>
        <end position="374"/>
    </location>
</feature>
<keyword evidence="8 10" id="KW-0472">Membrane</keyword>
<keyword evidence="4" id="KW-0762">Sugar transport</keyword>
<evidence type="ECO:0000256" key="5">
    <source>
        <dbReference type="ARBA" id="ARBA00022692"/>
    </source>
</evidence>
<protein>
    <submittedName>
        <fullName evidence="12">Putative polyol transporter protein 3</fullName>
    </submittedName>
</protein>
<dbReference type="InterPro" id="IPR005828">
    <property type="entry name" value="MFS_sugar_transport-like"/>
</dbReference>
<dbReference type="PROSITE" id="PS00216">
    <property type="entry name" value="SUGAR_TRANSPORT_1"/>
    <property type="match status" value="2"/>
</dbReference>
<evidence type="ECO:0000256" key="2">
    <source>
        <dbReference type="ARBA" id="ARBA00010992"/>
    </source>
</evidence>
<accession>Q1XF08</accession>
<evidence type="ECO:0000256" key="8">
    <source>
        <dbReference type="ARBA" id="ARBA00023136"/>
    </source>
</evidence>
<evidence type="ECO:0000256" key="7">
    <source>
        <dbReference type="ARBA" id="ARBA00022989"/>
    </source>
</evidence>
<feature type="transmembrane region" description="Helical" evidence="10">
    <location>
        <begin position="118"/>
        <end position="140"/>
    </location>
</feature>
<evidence type="ECO:0000256" key="4">
    <source>
        <dbReference type="ARBA" id="ARBA00022597"/>
    </source>
</evidence>
<keyword evidence="7 10" id="KW-1133">Transmembrane helix</keyword>
<feature type="domain" description="Major facilitator superfamily (MFS) profile" evidence="11">
    <location>
        <begin position="29"/>
        <end position="478"/>
    </location>
</feature>
<feature type="transmembrane region" description="Helical" evidence="10">
    <location>
        <begin position="284"/>
        <end position="311"/>
    </location>
</feature>
<organism evidence="12">
    <name type="scientific">Lotus japonicus</name>
    <name type="common">Lotus corniculatus var. japonicus</name>
    <dbReference type="NCBI Taxonomy" id="34305"/>
    <lineage>
        <taxon>Eukaryota</taxon>
        <taxon>Viridiplantae</taxon>
        <taxon>Streptophyta</taxon>
        <taxon>Embryophyta</taxon>
        <taxon>Tracheophyta</taxon>
        <taxon>Spermatophyta</taxon>
        <taxon>Magnoliopsida</taxon>
        <taxon>eudicotyledons</taxon>
        <taxon>Gunneridae</taxon>
        <taxon>Pentapetalae</taxon>
        <taxon>rosids</taxon>
        <taxon>fabids</taxon>
        <taxon>Fabales</taxon>
        <taxon>Fabaceae</taxon>
        <taxon>Papilionoideae</taxon>
        <taxon>50 kb inversion clade</taxon>
        <taxon>NPAAA clade</taxon>
        <taxon>Hologalegina</taxon>
        <taxon>robinioid clade</taxon>
        <taxon>Loteae</taxon>
        <taxon>Lotus</taxon>
    </lineage>
</organism>
<keyword evidence="5 10" id="KW-0812">Transmembrane</keyword>
<gene>
    <name evidence="12" type="primary">plt3</name>
</gene>
<feature type="transmembrane region" description="Helical" evidence="10">
    <location>
        <begin position="453"/>
        <end position="473"/>
    </location>
</feature>
<dbReference type="InterPro" id="IPR020846">
    <property type="entry name" value="MFS_dom"/>
</dbReference>
<evidence type="ECO:0000256" key="1">
    <source>
        <dbReference type="ARBA" id="ARBA00004141"/>
    </source>
</evidence>
<dbReference type="GO" id="GO:0015293">
    <property type="term" value="F:symporter activity"/>
    <property type="evidence" value="ECO:0007669"/>
    <property type="project" value="UniProtKB-KW"/>
</dbReference>
<feature type="transmembrane region" description="Helical" evidence="10">
    <location>
        <begin position="386"/>
        <end position="412"/>
    </location>
</feature>
<dbReference type="NCBIfam" id="TIGR00879">
    <property type="entry name" value="SP"/>
    <property type="match status" value="1"/>
</dbReference>
<comment type="subcellular location">
    <subcellularLocation>
        <location evidence="1">Membrane</location>
        <topology evidence="1">Multi-pass membrane protein</topology>
    </subcellularLocation>
</comment>
<dbReference type="PROSITE" id="PS00217">
    <property type="entry name" value="SUGAR_TRANSPORT_2"/>
    <property type="match status" value="1"/>
</dbReference>
<dbReference type="InterPro" id="IPR045262">
    <property type="entry name" value="STP/PLT_plant"/>
</dbReference>
<evidence type="ECO:0000259" key="11">
    <source>
        <dbReference type="PROSITE" id="PS50850"/>
    </source>
</evidence>
<dbReference type="PRINTS" id="PR00171">
    <property type="entry name" value="SUGRTRNSPORT"/>
</dbReference>
<dbReference type="PANTHER" id="PTHR23500">
    <property type="entry name" value="SOLUTE CARRIER FAMILY 2, FACILITATED GLUCOSE TRANSPORTER"/>
    <property type="match status" value="1"/>
</dbReference>
<keyword evidence="6" id="KW-0769">Symport</keyword>
<dbReference type="EMBL" id="AM084330">
    <property type="protein sequence ID" value="CAJ29290.2"/>
    <property type="molecule type" value="mRNA"/>
</dbReference>
<feature type="transmembrane region" description="Helical" evidence="10">
    <location>
        <begin position="25"/>
        <end position="54"/>
    </location>
</feature>
<evidence type="ECO:0000256" key="3">
    <source>
        <dbReference type="ARBA" id="ARBA00022448"/>
    </source>
</evidence>
<evidence type="ECO:0000256" key="6">
    <source>
        <dbReference type="ARBA" id="ARBA00022847"/>
    </source>
</evidence>
<dbReference type="InterPro" id="IPR036259">
    <property type="entry name" value="MFS_trans_sf"/>
</dbReference>
<dbReference type="Gene3D" id="1.20.1250.20">
    <property type="entry name" value="MFS general substrate transporter like domains"/>
    <property type="match status" value="1"/>
</dbReference>
<dbReference type="PANTHER" id="PTHR23500:SF461">
    <property type="entry name" value="POLYOL_MONOSACCHARIDE TRANSPORTER 1"/>
    <property type="match status" value="1"/>
</dbReference>
<name>Q1XF08_LOTJA</name>
<feature type="transmembrane region" description="Helical" evidence="10">
    <location>
        <begin position="66"/>
        <end position="87"/>
    </location>
</feature>
<feature type="transmembrane region" description="Helical" evidence="10">
    <location>
        <begin position="424"/>
        <end position="447"/>
    </location>
</feature>
<feature type="transmembrane region" description="Helical" evidence="10">
    <location>
        <begin position="182"/>
        <end position="206"/>
    </location>
</feature>